<dbReference type="PANTHER" id="PTHR30487:SF0">
    <property type="entry name" value="PREPILIN LEADER PEPTIDASE_N-METHYLTRANSFERASE-RELATED"/>
    <property type="match status" value="1"/>
</dbReference>
<proteinExistence type="inferred from homology"/>
<keyword evidence="2" id="KW-0812">Transmembrane</keyword>
<dbReference type="InterPro" id="IPR050882">
    <property type="entry name" value="Prepilin_peptidase/N-MTase"/>
</dbReference>
<evidence type="ECO:0000256" key="1">
    <source>
        <dbReference type="ARBA" id="ARBA00005801"/>
    </source>
</evidence>
<dbReference type="EC" id="3.4.23.43" evidence="4"/>
<dbReference type="PANTHER" id="PTHR30487">
    <property type="entry name" value="TYPE 4 PREPILIN-LIKE PROTEINS LEADER PEPTIDE-PROCESSING ENZYME"/>
    <property type="match status" value="1"/>
</dbReference>
<dbReference type="Pfam" id="PF01478">
    <property type="entry name" value="Peptidase_A24"/>
    <property type="match status" value="1"/>
</dbReference>
<sequence>MSTGLVALLCAVAAGVLGLLVPPAIRRLPEPAPESLGDVPEDEGPKELYADLGRLPGLASVAALVSAVVAGACGLRLGTGAEGRLLWVLVPLVPVLVLLAVVDGRTRLLPRIVVLPATGALLALLVVEWTFTQETHVLVRAVVAMLVARSFFWVLWFVKQAGMGFGDVRLAALVGLVLGRLGWNEWLVGLYGGLVVFALWGVGRALVKRSRAALKQALPYGPFMILGLVLGVLAGSTVALVG</sequence>
<evidence type="ECO:0000259" key="3">
    <source>
        <dbReference type="Pfam" id="PF01478"/>
    </source>
</evidence>
<feature type="transmembrane region" description="Helical" evidence="2">
    <location>
        <begin position="108"/>
        <end position="131"/>
    </location>
</feature>
<keyword evidence="2" id="KW-0472">Membrane</keyword>
<name>A0ABV3T0L5_9ACTN</name>
<dbReference type="Proteomes" id="UP001556631">
    <property type="component" value="Unassembled WGS sequence"/>
</dbReference>
<comment type="caution">
    <text evidence="4">The sequence shown here is derived from an EMBL/GenBank/DDBJ whole genome shotgun (WGS) entry which is preliminary data.</text>
</comment>
<feature type="transmembrane region" description="Helical" evidence="2">
    <location>
        <begin position="138"/>
        <end position="158"/>
    </location>
</feature>
<reference evidence="4 5" key="1">
    <citation type="submission" date="2024-07" db="EMBL/GenBank/DDBJ databases">
        <authorList>
            <person name="Lee S."/>
            <person name="Kang M."/>
        </authorList>
    </citation>
    <scope>NUCLEOTIDE SEQUENCE [LARGE SCALE GENOMIC DNA]</scope>
    <source>
        <strain evidence="4 5">DS6</strain>
    </source>
</reference>
<dbReference type="RefSeq" id="WP_367994639.1">
    <property type="nucleotide sequence ID" value="NZ_JBFPJR010000024.1"/>
</dbReference>
<feature type="transmembrane region" description="Helical" evidence="2">
    <location>
        <begin position="186"/>
        <end position="207"/>
    </location>
</feature>
<dbReference type="GO" id="GO:0004190">
    <property type="term" value="F:aspartic-type endopeptidase activity"/>
    <property type="evidence" value="ECO:0007669"/>
    <property type="project" value="UniProtKB-EC"/>
</dbReference>
<feature type="transmembrane region" description="Helical" evidence="2">
    <location>
        <begin position="219"/>
        <end position="241"/>
    </location>
</feature>
<feature type="transmembrane region" description="Helical" evidence="2">
    <location>
        <begin position="58"/>
        <end position="78"/>
    </location>
</feature>
<dbReference type="EMBL" id="JBFPJR010000024">
    <property type="protein sequence ID" value="MEX0428668.1"/>
    <property type="molecule type" value="Genomic_DNA"/>
</dbReference>
<protein>
    <submittedName>
        <fullName evidence="4">Prepilin peptidase</fullName>
        <ecNumber evidence="4">3.4.23.43</ecNumber>
    </submittedName>
</protein>
<evidence type="ECO:0000313" key="4">
    <source>
        <dbReference type="EMBL" id="MEX0428668.1"/>
    </source>
</evidence>
<evidence type="ECO:0000313" key="5">
    <source>
        <dbReference type="Proteomes" id="UP001556631"/>
    </source>
</evidence>
<dbReference type="InterPro" id="IPR000045">
    <property type="entry name" value="Prepilin_IV_endopep_pep"/>
</dbReference>
<keyword evidence="5" id="KW-1185">Reference proteome</keyword>
<feature type="domain" description="Prepilin type IV endopeptidase peptidase" evidence="3">
    <location>
        <begin position="93"/>
        <end position="201"/>
    </location>
</feature>
<feature type="transmembrane region" description="Helical" evidence="2">
    <location>
        <begin position="85"/>
        <end position="102"/>
    </location>
</feature>
<comment type="similarity">
    <text evidence="1">Belongs to the peptidase A24 family.</text>
</comment>
<keyword evidence="4" id="KW-0378">Hydrolase</keyword>
<dbReference type="Gene3D" id="1.20.120.1220">
    <property type="match status" value="1"/>
</dbReference>
<gene>
    <name evidence="4" type="ORF">AB3X52_13650</name>
</gene>
<keyword evidence="2" id="KW-1133">Transmembrane helix</keyword>
<accession>A0ABV3T0L5</accession>
<organism evidence="4 5">
    <name type="scientific">Nocardioides eburneus</name>
    <dbReference type="NCBI Taxonomy" id="3231482"/>
    <lineage>
        <taxon>Bacteria</taxon>
        <taxon>Bacillati</taxon>
        <taxon>Actinomycetota</taxon>
        <taxon>Actinomycetes</taxon>
        <taxon>Propionibacteriales</taxon>
        <taxon>Nocardioidaceae</taxon>
        <taxon>Nocardioides</taxon>
    </lineage>
</organism>
<evidence type="ECO:0000256" key="2">
    <source>
        <dbReference type="SAM" id="Phobius"/>
    </source>
</evidence>